<dbReference type="Gene3D" id="2.40.70.10">
    <property type="entry name" value="Acid Proteases"/>
    <property type="match status" value="1"/>
</dbReference>
<dbReference type="EMBL" id="SSTE01014401">
    <property type="protein sequence ID" value="KAA0045936.1"/>
    <property type="molecule type" value="Genomic_DNA"/>
</dbReference>
<dbReference type="InterPro" id="IPR032567">
    <property type="entry name" value="RTL1-rel"/>
</dbReference>
<dbReference type="Pfam" id="PF08284">
    <property type="entry name" value="RVP_2"/>
    <property type="match status" value="1"/>
</dbReference>
<gene>
    <name evidence="2" type="ORF">E6C27_scaffold243G004770</name>
</gene>
<protein>
    <submittedName>
        <fullName evidence="2">Gag-protease polyprotein</fullName>
    </submittedName>
</protein>
<accession>A0A5A7TUW8</accession>
<evidence type="ECO:0000313" key="3">
    <source>
        <dbReference type="Proteomes" id="UP000321393"/>
    </source>
</evidence>
<dbReference type="PANTHER" id="PTHR15503">
    <property type="entry name" value="LDOC1 RELATED"/>
    <property type="match status" value="1"/>
</dbReference>
<dbReference type="PANTHER" id="PTHR15503:SF45">
    <property type="entry name" value="RNA-DIRECTED DNA POLYMERASE HOMOLOG"/>
    <property type="match status" value="1"/>
</dbReference>
<name>A0A5A7TUW8_CUCMM</name>
<feature type="compositionally biased region" description="Low complexity" evidence="1">
    <location>
        <begin position="1"/>
        <end position="11"/>
    </location>
</feature>
<organism evidence="2 3">
    <name type="scientific">Cucumis melo var. makuwa</name>
    <name type="common">Oriental melon</name>
    <dbReference type="NCBI Taxonomy" id="1194695"/>
    <lineage>
        <taxon>Eukaryota</taxon>
        <taxon>Viridiplantae</taxon>
        <taxon>Streptophyta</taxon>
        <taxon>Embryophyta</taxon>
        <taxon>Tracheophyta</taxon>
        <taxon>Spermatophyta</taxon>
        <taxon>Magnoliopsida</taxon>
        <taxon>eudicotyledons</taxon>
        <taxon>Gunneridae</taxon>
        <taxon>Pentapetalae</taxon>
        <taxon>rosids</taxon>
        <taxon>fabids</taxon>
        <taxon>Cucurbitales</taxon>
        <taxon>Cucurbitaceae</taxon>
        <taxon>Benincaseae</taxon>
        <taxon>Cucumis</taxon>
    </lineage>
</organism>
<dbReference type="OrthoDB" id="2431547at2759"/>
<sequence length="375" mass="42301">MQATNPTAPTQTAPPPALVKAQPAPVQLSVEAKHLRDFRNYNPKTFDGSMDNPTKAQMWLTSIEKIFRYMKCPDDQKVQYAVFFLEDRGTAWWATAERMLSGDVSKITWEQFKESFYAKFFSANVKDEEARTEKFVRGLRLDLQGILRALRPTTHADALRLALDLSLHQRVDPSKAAGKGSALGQKRKVESQHDVTPQRNLRLGGVFQRYRWELAAAGRTLRELPICPSCGRVHGDRCLAGSGVYFRCREEFLSLLIRRSSELHIGLEVEPLSGVLSVSTPSRGILLSKEKIKACQMEIANQMLDATLLLLGMQDFDVILSMDWLSANHASIDCYRKEVVFNPPSWTSFKFKGAEIVCIPKVISAIREKSSTNHR</sequence>
<comment type="caution">
    <text evidence="2">The sequence shown here is derived from an EMBL/GenBank/DDBJ whole genome shotgun (WGS) entry which is preliminary data.</text>
</comment>
<feature type="region of interest" description="Disordered" evidence="1">
    <location>
        <begin position="1"/>
        <end position="22"/>
    </location>
</feature>
<proteinExistence type="predicted"/>
<evidence type="ECO:0000256" key="1">
    <source>
        <dbReference type="SAM" id="MobiDB-lite"/>
    </source>
</evidence>
<dbReference type="InterPro" id="IPR021109">
    <property type="entry name" value="Peptidase_aspartic_dom_sf"/>
</dbReference>
<reference evidence="2 3" key="1">
    <citation type="submission" date="2019-08" db="EMBL/GenBank/DDBJ databases">
        <title>Draft genome sequences of two oriental melons (Cucumis melo L. var makuwa).</title>
        <authorList>
            <person name="Kwon S.-Y."/>
        </authorList>
    </citation>
    <scope>NUCLEOTIDE SEQUENCE [LARGE SCALE GENOMIC DNA]</scope>
    <source>
        <strain evidence="3">cv. SW 3</strain>
        <tissue evidence="2">Leaf</tissue>
    </source>
</reference>
<dbReference type="AlphaFoldDB" id="A0A5A7TUW8"/>
<evidence type="ECO:0000313" key="2">
    <source>
        <dbReference type="EMBL" id="KAA0045936.1"/>
    </source>
</evidence>
<feature type="region of interest" description="Disordered" evidence="1">
    <location>
        <begin position="174"/>
        <end position="196"/>
    </location>
</feature>
<dbReference type="Proteomes" id="UP000321393">
    <property type="component" value="Unassembled WGS sequence"/>
</dbReference>